<protein>
    <submittedName>
        <fullName evidence="1">Uncharacterized protein</fullName>
    </submittedName>
</protein>
<dbReference type="Proteomes" id="UP000014977">
    <property type="component" value="Unassembled WGS sequence"/>
</dbReference>
<sequence>MEIAARSAQWVKPAKYSLRRYEYALLKSEQIFPEISTYLTRPSKELELVRLSTVKTETGQPVIAGVNRTALWLRPISCT</sequence>
<dbReference type="RefSeq" id="WP_020877445.1">
    <property type="nucleotide sequence ID" value="NZ_ATHJ01000090.1"/>
</dbReference>
<evidence type="ECO:0000313" key="1">
    <source>
        <dbReference type="EMBL" id="EPR39346.1"/>
    </source>
</evidence>
<evidence type="ECO:0000313" key="2">
    <source>
        <dbReference type="Proteomes" id="UP000014977"/>
    </source>
</evidence>
<dbReference type="EMBL" id="ATHJ01000090">
    <property type="protein sequence ID" value="EPR39346.1"/>
    <property type="molecule type" value="Genomic_DNA"/>
</dbReference>
<organism evidence="1 2">
    <name type="scientific">Desulfococcus multivorans DSM 2059</name>
    <dbReference type="NCBI Taxonomy" id="1121405"/>
    <lineage>
        <taxon>Bacteria</taxon>
        <taxon>Pseudomonadati</taxon>
        <taxon>Thermodesulfobacteriota</taxon>
        <taxon>Desulfobacteria</taxon>
        <taxon>Desulfobacterales</taxon>
        <taxon>Desulfococcaceae</taxon>
        <taxon>Desulfococcus</taxon>
    </lineage>
</organism>
<dbReference type="AlphaFoldDB" id="S7TQS9"/>
<keyword evidence="2" id="KW-1185">Reference proteome</keyword>
<comment type="caution">
    <text evidence="1">The sequence shown here is derived from an EMBL/GenBank/DDBJ whole genome shotgun (WGS) entry which is preliminary data.</text>
</comment>
<gene>
    <name evidence="1" type="ORF">dsmv_2688</name>
</gene>
<proteinExistence type="predicted"/>
<reference evidence="1 2" key="1">
    <citation type="journal article" date="2013" name="Genome Announc.">
        <title>Draft genome sequences for three mercury-methylating, sulfate-reducing bacteria.</title>
        <authorList>
            <person name="Brown S.D."/>
            <person name="Hurt R.A.Jr."/>
            <person name="Gilmour C.C."/>
            <person name="Elias D.A."/>
        </authorList>
    </citation>
    <scope>NUCLEOTIDE SEQUENCE [LARGE SCALE GENOMIC DNA]</scope>
    <source>
        <strain evidence="1 2">DSM 2059</strain>
    </source>
</reference>
<accession>S7TQS9</accession>
<name>S7TQS9_DESML</name>